<dbReference type="InterPro" id="IPR006059">
    <property type="entry name" value="SBP"/>
</dbReference>
<organism evidence="3 4">
    <name type="scientific">Pseudomonas fluorescens</name>
    <dbReference type="NCBI Taxonomy" id="294"/>
    <lineage>
        <taxon>Bacteria</taxon>
        <taxon>Pseudomonadati</taxon>
        <taxon>Pseudomonadota</taxon>
        <taxon>Gammaproteobacteria</taxon>
        <taxon>Pseudomonadales</taxon>
        <taxon>Pseudomonadaceae</taxon>
        <taxon>Pseudomonas</taxon>
    </lineage>
</organism>
<protein>
    <recommendedName>
        <fullName evidence="5">Polyamine ABC transporter substrate-binding protein</fullName>
    </recommendedName>
</protein>
<dbReference type="GO" id="GO:0019808">
    <property type="term" value="F:polyamine binding"/>
    <property type="evidence" value="ECO:0007669"/>
    <property type="project" value="InterPro"/>
</dbReference>
<proteinExistence type="predicted"/>
<name>A0A5E7C3U9_PSEFL</name>
<evidence type="ECO:0000256" key="1">
    <source>
        <dbReference type="ARBA" id="ARBA00022729"/>
    </source>
</evidence>
<evidence type="ECO:0000256" key="2">
    <source>
        <dbReference type="SAM" id="SignalP"/>
    </source>
</evidence>
<dbReference type="GO" id="GO:0030976">
    <property type="term" value="F:thiamine pyrophosphate binding"/>
    <property type="evidence" value="ECO:0007669"/>
    <property type="project" value="TreeGrafter"/>
</dbReference>
<dbReference type="RefSeq" id="WP_150764228.1">
    <property type="nucleotide sequence ID" value="NZ_CABVHW010000004.1"/>
</dbReference>
<dbReference type="GO" id="GO:0015888">
    <property type="term" value="P:thiamine transport"/>
    <property type="evidence" value="ECO:0007669"/>
    <property type="project" value="TreeGrafter"/>
</dbReference>
<keyword evidence="1 2" id="KW-0732">Signal</keyword>
<evidence type="ECO:0000313" key="3">
    <source>
        <dbReference type="EMBL" id="VVN90811.1"/>
    </source>
</evidence>
<feature type="signal peptide" evidence="2">
    <location>
        <begin position="1"/>
        <end position="26"/>
    </location>
</feature>
<dbReference type="Gene3D" id="3.40.190.10">
    <property type="entry name" value="Periplasmic binding protein-like II"/>
    <property type="match status" value="2"/>
</dbReference>
<feature type="chain" id="PRO_5022958500" description="Polyamine ABC transporter substrate-binding protein" evidence="2">
    <location>
        <begin position="27"/>
        <end position="350"/>
    </location>
</feature>
<dbReference type="GO" id="GO:0030288">
    <property type="term" value="C:outer membrane-bounded periplasmic space"/>
    <property type="evidence" value="ECO:0007669"/>
    <property type="project" value="TreeGrafter"/>
</dbReference>
<dbReference type="Proteomes" id="UP000381093">
    <property type="component" value="Unassembled WGS sequence"/>
</dbReference>
<gene>
    <name evidence="3" type="ORF">PS710_01864</name>
</gene>
<dbReference type="GO" id="GO:0015846">
    <property type="term" value="P:polyamine transport"/>
    <property type="evidence" value="ECO:0007669"/>
    <property type="project" value="InterPro"/>
</dbReference>
<dbReference type="GO" id="GO:0030975">
    <property type="term" value="F:thiamine binding"/>
    <property type="evidence" value="ECO:0007669"/>
    <property type="project" value="TreeGrafter"/>
</dbReference>
<dbReference type="AlphaFoldDB" id="A0A5E7C3U9"/>
<dbReference type="PANTHER" id="PTHR30006">
    <property type="entry name" value="THIAMINE-BINDING PERIPLASMIC PROTEIN-RELATED"/>
    <property type="match status" value="1"/>
</dbReference>
<dbReference type="Pfam" id="PF13416">
    <property type="entry name" value="SBP_bac_8"/>
    <property type="match status" value="1"/>
</dbReference>
<evidence type="ECO:0000313" key="4">
    <source>
        <dbReference type="Proteomes" id="UP000381093"/>
    </source>
</evidence>
<accession>A0A5E7C3U9</accession>
<evidence type="ECO:0008006" key="5">
    <source>
        <dbReference type="Google" id="ProtNLM"/>
    </source>
</evidence>
<dbReference type="InterPro" id="IPR001188">
    <property type="entry name" value="Sperm_putr-bd"/>
</dbReference>
<dbReference type="CDD" id="cd13589">
    <property type="entry name" value="PBP2_polyamine_RpCGA009"/>
    <property type="match status" value="1"/>
</dbReference>
<reference evidence="3 4" key="1">
    <citation type="submission" date="2019-09" db="EMBL/GenBank/DDBJ databases">
        <authorList>
            <person name="Chandra G."/>
            <person name="Truman W A."/>
        </authorList>
    </citation>
    <scope>NUCLEOTIDE SEQUENCE [LARGE SCALE GENOMIC DNA]</scope>
    <source>
        <strain evidence="3">PS710</strain>
    </source>
</reference>
<dbReference type="PANTHER" id="PTHR30006:SF2">
    <property type="entry name" value="ABC TRANSPORTER SUBSTRATE-BINDING PROTEIN"/>
    <property type="match status" value="1"/>
</dbReference>
<sequence precursor="true">MKLKTGKQITVALLVTGAISSSAVMAEQQKLTVALYGGNWGEAFLKCVAEPFTQATGIPVAAEVGTSTTTLAKLQQQKSSPTIDVAWMDGGISELAYAAGVVADLDPAAIPNLKNVQEKAVYTDAGHTFAVSSGFYSLGLTYNTKEIKEAPTSWKDLWKPEYAGAIALPSPANSSGVPFVFFMADVWGIDRADLTPVYTKLGALDTALFFDSSGAATNAFQSGEAIIGAHFNVGAWDLIDKGAPIAFTIPKEGAWATDARLHLIKGAKNSKAGEQFINTALTREAAACLAGKLYLGPAVKGVVVADDVARKLPWGVGGSIDNLRLFDWSQINAQRAGVTNDWNRKVTAKN</sequence>
<dbReference type="SUPFAM" id="SSF53850">
    <property type="entry name" value="Periplasmic binding protein-like II"/>
    <property type="match status" value="1"/>
</dbReference>
<dbReference type="PRINTS" id="PR00909">
    <property type="entry name" value="SPERMDNBNDNG"/>
</dbReference>
<dbReference type="EMBL" id="CABVHW010000004">
    <property type="protein sequence ID" value="VVN90811.1"/>
    <property type="molecule type" value="Genomic_DNA"/>
</dbReference>